<gene>
    <name evidence="2" type="ORF">Prudu_1054S000200</name>
</gene>
<evidence type="ECO:0000313" key="2">
    <source>
        <dbReference type="EMBL" id="BBN69611.1"/>
    </source>
</evidence>
<sequence>RAVGRARRAYQEPWPSWPLCCSKTRQPSCYAGASASHSSLHQALHLSSLSLRDSQVLGRRLHRRAWIRASRCPCRCRRGRPRSRPAPRSCRMGRRTGPRTLGGCVGEEKSGSSSVVKLKFLSVNTSREMDHHEEESRAGGEPHGKQDDEEGIESHRLAQDQDLHQREEKS</sequence>
<dbReference type="AlphaFoldDB" id="A0A5H2Y212"/>
<name>A0A5H2Y212_PRUDU</name>
<accession>A0A5H2Y212</accession>
<organism evidence="2">
    <name type="scientific">Prunus dulcis</name>
    <name type="common">Almond</name>
    <name type="synonym">Amygdalus dulcis</name>
    <dbReference type="NCBI Taxonomy" id="3755"/>
    <lineage>
        <taxon>Eukaryota</taxon>
        <taxon>Viridiplantae</taxon>
        <taxon>Streptophyta</taxon>
        <taxon>Embryophyta</taxon>
        <taxon>Tracheophyta</taxon>
        <taxon>Spermatophyta</taxon>
        <taxon>Magnoliopsida</taxon>
        <taxon>eudicotyledons</taxon>
        <taxon>Gunneridae</taxon>
        <taxon>Pentapetalae</taxon>
        <taxon>rosids</taxon>
        <taxon>fabids</taxon>
        <taxon>Rosales</taxon>
        <taxon>Rosaceae</taxon>
        <taxon>Amygdaloideae</taxon>
        <taxon>Amygdaleae</taxon>
        <taxon>Prunus</taxon>
    </lineage>
</organism>
<feature type="compositionally biased region" description="Basic and acidic residues" evidence="1">
    <location>
        <begin position="127"/>
        <end position="170"/>
    </location>
</feature>
<feature type="compositionally biased region" description="Low complexity" evidence="1">
    <location>
        <begin position="111"/>
        <end position="123"/>
    </location>
</feature>
<dbReference type="EMBL" id="AP021391">
    <property type="protein sequence ID" value="BBN69611.1"/>
    <property type="molecule type" value="Genomic_DNA"/>
</dbReference>
<protein>
    <submittedName>
        <fullName evidence="2">Basic-leucine zipper transcription factor family protein</fullName>
    </submittedName>
</protein>
<feature type="region of interest" description="Disordered" evidence="1">
    <location>
        <begin position="77"/>
        <end position="170"/>
    </location>
</feature>
<feature type="non-terminal residue" evidence="2">
    <location>
        <position position="1"/>
    </location>
</feature>
<evidence type="ECO:0000256" key="1">
    <source>
        <dbReference type="SAM" id="MobiDB-lite"/>
    </source>
</evidence>
<feature type="compositionally biased region" description="Basic residues" evidence="1">
    <location>
        <begin position="77"/>
        <end position="97"/>
    </location>
</feature>
<reference evidence="2" key="1">
    <citation type="journal article" date="2019" name="Science">
        <title>Mutation of a bHLH transcription factor allowed almond domestication.</title>
        <authorList>
            <person name="Sanchez-Perez R."/>
            <person name="Pavan S."/>
            <person name="Mazzeo R."/>
            <person name="Moldovan C."/>
            <person name="Aiese Cigliano R."/>
            <person name="Del Cueto J."/>
            <person name="Ricciardi F."/>
            <person name="Lotti C."/>
            <person name="Ricciardi L."/>
            <person name="Dicenta F."/>
            <person name="Lopez-Marques R.L."/>
            <person name="Lindberg Moller B."/>
        </authorList>
    </citation>
    <scope>NUCLEOTIDE SEQUENCE</scope>
</reference>
<proteinExistence type="predicted"/>